<evidence type="ECO:0000256" key="5">
    <source>
        <dbReference type="ARBA" id="ARBA00022679"/>
    </source>
</evidence>
<name>A0A1F6D337_HANXR</name>
<keyword evidence="8" id="KW-0067">ATP-binding</keyword>
<evidence type="ECO:0000313" key="12">
    <source>
        <dbReference type="EMBL" id="OGG55721.1"/>
    </source>
</evidence>
<comment type="caution">
    <text evidence="12">The sequence shown here is derived from an EMBL/GenBank/DDBJ whole genome shotgun (WGS) entry which is preliminary data.</text>
</comment>
<evidence type="ECO:0000256" key="10">
    <source>
        <dbReference type="ARBA" id="ARBA00048721"/>
    </source>
</evidence>
<dbReference type="CDD" id="cd02165">
    <property type="entry name" value="NMNAT"/>
    <property type="match status" value="1"/>
</dbReference>
<dbReference type="GO" id="GO:0005524">
    <property type="term" value="F:ATP binding"/>
    <property type="evidence" value="ECO:0007669"/>
    <property type="project" value="UniProtKB-KW"/>
</dbReference>
<dbReference type="Pfam" id="PF01467">
    <property type="entry name" value="CTP_transf_like"/>
    <property type="match status" value="1"/>
</dbReference>
<dbReference type="GO" id="GO:0000309">
    <property type="term" value="F:nicotinamide-nucleotide adenylyltransferase activity"/>
    <property type="evidence" value="ECO:0007669"/>
    <property type="project" value="TreeGrafter"/>
</dbReference>
<dbReference type="GO" id="GO:0005737">
    <property type="term" value="C:cytoplasm"/>
    <property type="evidence" value="ECO:0007669"/>
    <property type="project" value="TreeGrafter"/>
</dbReference>
<dbReference type="UniPathway" id="UPA00253">
    <property type="reaction ID" value="UER00332"/>
</dbReference>
<dbReference type="EC" id="2.7.7.18" evidence="3"/>
<keyword evidence="9" id="KW-0520">NAD</keyword>
<comment type="catalytic activity">
    <reaction evidence="10">
        <text>nicotinate beta-D-ribonucleotide + ATP + H(+) = deamido-NAD(+) + diphosphate</text>
        <dbReference type="Rhea" id="RHEA:22860"/>
        <dbReference type="ChEBI" id="CHEBI:15378"/>
        <dbReference type="ChEBI" id="CHEBI:30616"/>
        <dbReference type="ChEBI" id="CHEBI:33019"/>
        <dbReference type="ChEBI" id="CHEBI:57502"/>
        <dbReference type="ChEBI" id="CHEBI:58437"/>
        <dbReference type="EC" id="2.7.7.18"/>
    </reaction>
</comment>
<evidence type="ECO:0000259" key="11">
    <source>
        <dbReference type="Pfam" id="PF01467"/>
    </source>
</evidence>
<feature type="domain" description="Cytidyltransferase-like" evidence="11">
    <location>
        <begin position="47"/>
        <end position="216"/>
    </location>
</feature>
<dbReference type="PANTHER" id="PTHR31285">
    <property type="entry name" value="NICOTINAMIDE MONONUCLEOTIDE ADENYLYLTRANSFERASE"/>
    <property type="match status" value="1"/>
</dbReference>
<organism evidence="12 13">
    <name type="scientific">Handelsmanbacteria sp. (strain RIFCSPLOWO2_12_FULL_64_10)</name>
    <dbReference type="NCBI Taxonomy" id="1817868"/>
    <lineage>
        <taxon>Bacteria</taxon>
        <taxon>Candidatus Handelsmaniibacteriota</taxon>
    </lineage>
</organism>
<keyword evidence="7" id="KW-0547">Nucleotide-binding</keyword>
<accession>A0A1F6D337</accession>
<evidence type="ECO:0000256" key="1">
    <source>
        <dbReference type="ARBA" id="ARBA00002324"/>
    </source>
</evidence>
<gene>
    <name evidence="12" type="ORF">A3F84_07690</name>
</gene>
<evidence type="ECO:0000256" key="7">
    <source>
        <dbReference type="ARBA" id="ARBA00022741"/>
    </source>
</evidence>
<dbReference type="GO" id="GO:0004515">
    <property type="term" value="F:nicotinate-nucleotide adenylyltransferase activity"/>
    <property type="evidence" value="ECO:0007669"/>
    <property type="project" value="UniProtKB-EC"/>
</dbReference>
<comment type="pathway">
    <text evidence="2">Cofactor biosynthesis; NAD(+) biosynthesis; deamido-NAD(+) from nicotinate D-ribonucleotide: step 1/1.</text>
</comment>
<dbReference type="InterPro" id="IPR014729">
    <property type="entry name" value="Rossmann-like_a/b/a_fold"/>
</dbReference>
<evidence type="ECO:0000256" key="3">
    <source>
        <dbReference type="ARBA" id="ARBA00012389"/>
    </source>
</evidence>
<dbReference type="AlphaFoldDB" id="A0A1F6D337"/>
<evidence type="ECO:0000256" key="6">
    <source>
        <dbReference type="ARBA" id="ARBA00022695"/>
    </source>
</evidence>
<evidence type="ECO:0000313" key="13">
    <source>
        <dbReference type="Proteomes" id="UP000178606"/>
    </source>
</evidence>
<dbReference type="GO" id="GO:0009435">
    <property type="term" value="P:NAD+ biosynthetic process"/>
    <property type="evidence" value="ECO:0007669"/>
    <property type="project" value="UniProtKB-UniPathway"/>
</dbReference>
<evidence type="ECO:0000256" key="8">
    <source>
        <dbReference type="ARBA" id="ARBA00022840"/>
    </source>
</evidence>
<dbReference type="EMBL" id="MFKF01000062">
    <property type="protein sequence ID" value="OGG55721.1"/>
    <property type="molecule type" value="Genomic_DNA"/>
</dbReference>
<sequence>MSLERLDELRRVIDGLDPAGSPQAAILRRAPEGVRGPGGVLGVMSASFNPPTRAHLRMTEEAGRLCGFDEALFLLARTNVEKGIYGAPLEARLLMMEALAGPRPSCSVAAVSHPRFVDKAAALRPLYPAGADICFIVGYDTLVRLFDPKYYVDMRDELERLFTRVRFVAANRGGYTPEAVRRFLERPECRGFADRIRVMELDARHAGMSSSEVRERLRRGEAVDDLVPEEVEGLIRRMGLYYYSVDYGIRNWYLS</sequence>
<evidence type="ECO:0000256" key="2">
    <source>
        <dbReference type="ARBA" id="ARBA00005019"/>
    </source>
</evidence>
<dbReference type="SUPFAM" id="SSF52374">
    <property type="entry name" value="Nucleotidylyl transferase"/>
    <property type="match status" value="1"/>
</dbReference>
<dbReference type="GO" id="GO:0016887">
    <property type="term" value="F:ATP hydrolysis activity"/>
    <property type="evidence" value="ECO:0007669"/>
    <property type="project" value="TreeGrafter"/>
</dbReference>
<dbReference type="InterPro" id="IPR005248">
    <property type="entry name" value="NadD/NMNAT"/>
</dbReference>
<dbReference type="Proteomes" id="UP000178606">
    <property type="component" value="Unassembled WGS sequence"/>
</dbReference>
<dbReference type="Gene3D" id="3.40.50.620">
    <property type="entry name" value="HUPs"/>
    <property type="match status" value="1"/>
</dbReference>
<protein>
    <recommendedName>
        <fullName evidence="3">nicotinate-nucleotide adenylyltransferase</fullName>
        <ecNumber evidence="3">2.7.7.18</ecNumber>
    </recommendedName>
</protein>
<reference evidence="12 13" key="1">
    <citation type="journal article" date="2016" name="Nat. Commun.">
        <title>Thousands of microbial genomes shed light on interconnected biogeochemical processes in an aquifer system.</title>
        <authorList>
            <person name="Anantharaman K."/>
            <person name="Brown C.T."/>
            <person name="Hug L.A."/>
            <person name="Sharon I."/>
            <person name="Castelle C.J."/>
            <person name="Probst A.J."/>
            <person name="Thomas B.C."/>
            <person name="Singh A."/>
            <person name="Wilkins M.J."/>
            <person name="Karaoz U."/>
            <person name="Brodie E.L."/>
            <person name="Williams K.H."/>
            <person name="Hubbard S.S."/>
            <person name="Banfield J.F."/>
        </authorList>
    </citation>
    <scope>NUCLEOTIDE SEQUENCE [LARGE SCALE GENOMIC DNA]</scope>
    <source>
        <strain evidence="13">RIFCSPLOWO2_12_FULL_64_10</strain>
    </source>
</reference>
<keyword evidence="4" id="KW-0662">Pyridine nucleotide biosynthesis</keyword>
<dbReference type="InterPro" id="IPR004821">
    <property type="entry name" value="Cyt_trans-like"/>
</dbReference>
<evidence type="ECO:0000256" key="4">
    <source>
        <dbReference type="ARBA" id="ARBA00022642"/>
    </source>
</evidence>
<comment type="function">
    <text evidence="1">Catalyzes the reversible adenylation of nicotinate mononucleotide (NaMN) to nicotinic acid adenine dinucleotide (NaAD).</text>
</comment>
<evidence type="ECO:0000256" key="9">
    <source>
        <dbReference type="ARBA" id="ARBA00023027"/>
    </source>
</evidence>
<proteinExistence type="predicted"/>
<keyword evidence="6" id="KW-0548">Nucleotidyltransferase</keyword>
<keyword evidence="5" id="KW-0808">Transferase</keyword>
<dbReference type="PANTHER" id="PTHR31285:SF0">
    <property type="entry name" value="NICOTINAMIDE MONONUCLEOTIDE ADENYLYLTRANSFERASE"/>
    <property type="match status" value="1"/>
</dbReference>